<dbReference type="InterPro" id="IPR021711">
    <property type="entry name" value="DUF3295"/>
</dbReference>
<dbReference type="KEGG" id="amus:LMH87_007696"/>
<gene>
    <name evidence="3" type="ORF">LMH87_007696</name>
</gene>
<dbReference type="Proteomes" id="UP001144673">
    <property type="component" value="Unassembled WGS sequence"/>
</dbReference>
<proteinExistence type="predicted"/>
<feature type="compositionally biased region" description="Polar residues" evidence="1">
    <location>
        <begin position="10"/>
        <end position="21"/>
    </location>
</feature>
<sequence>MVAQNERQNKLSNQASHSTSTIKRERARPNSSTLGAAPNDSDEGPLIIKGIRPSNLKSIIKVPRPSAQPIETRHVDIQAASSPRTNRRNMLATELTESLRRHLLWERQQKTSTANAVLKRRHTSHDVANLKQFPEKPCLKKSEDANAISWNQYFNKDAFDGYHSRGW</sequence>
<dbReference type="AlphaFoldDB" id="A0A9W8QKA2"/>
<dbReference type="InterPro" id="IPR053043">
    <property type="entry name" value="Ras-cAMP_regulatory"/>
</dbReference>
<feature type="region of interest" description="Disordered" evidence="1">
    <location>
        <begin position="1"/>
        <end position="48"/>
    </location>
</feature>
<keyword evidence="4" id="KW-1185">Reference proteome</keyword>
<dbReference type="Pfam" id="PF11702">
    <property type="entry name" value="DUF3295"/>
    <property type="match status" value="1"/>
</dbReference>
<dbReference type="GO" id="GO:0005737">
    <property type="term" value="C:cytoplasm"/>
    <property type="evidence" value="ECO:0007669"/>
    <property type="project" value="TreeGrafter"/>
</dbReference>
<dbReference type="PANTHER" id="PTHR28014:SF1">
    <property type="entry name" value="NEGATIVE REGULATOR OF RAS-CAMP PATHWAY"/>
    <property type="match status" value="1"/>
</dbReference>
<feature type="domain" description="DUF3295" evidence="2">
    <location>
        <begin position="1"/>
        <end position="167"/>
    </location>
</feature>
<evidence type="ECO:0000313" key="4">
    <source>
        <dbReference type="Proteomes" id="UP001144673"/>
    </source>
</evidence>
<dbReference type="PANTHER" id="PTHR28014">
    <property type="entry name" value="NEGATIVE REGULATOR OF RAS-CAMP PATHWAY"/>
    <property type="match status" value="1"/>
</dbReference>
<protein>
    <recommendedName>
        <fullName evidence="2">DUF3295 domain-containing protein</fullName>
    </recommendedName>
</protein>
<dbReference type="GeneID" id="80894855"/>
<evidence type="ECO:0000259" key="2">
    <source>
        <dbReference type="Pfam" id="PF11702"/>
    </source>
</evidence>
<comment type="caution">
    <text evidence="3">The sequence shown here is derived from an EMBL/GenBank/DDBJ whole genome shotgun (WGS) entry which is preliminary data.</text>
</comment>
<name>A0A9W8QKA2_AKAMU</name>
<dbReference type="EMBL" id="JAJHUN010000002">
    <property type="protein sequence ID" value="KAJ4161670.1"/>
    <property type="molecule type" value="Genomic_DNA"/>
</dbReference>
<accession>A0A9W8QKA2</accession>
<reference evidence="3" key="1">
    <citation type="journal article" date="2023" name="Access Microbiol">
        <title>De-novo genome assembly for Akanthomyces muscarius, a biocontrol agent of insect agricultural pests.</title>
        <authorList>
            <person name="Erdos Z."/>
            <person name="Studholme D.J."/>
            <person name="Raymond B."/>
            <person name="Sharma M."/>
        </authorList>
    </citation>
    <scope>NUCLEOTIDE SEQUENCE</scope>
    <source>
        <strain evidence="3">Ve6</strain>
    </source>
</reference>
<dbReference type="GO" id="GO:0000122">
    <property type="term" value="P:negative regulation of transcription by RNA polymerase II"/>
    <property type="evidence" value="ECO:0007669"/>
    <property type="project" value="TreeGrafter"/>
</dbReference>
<dbReference type="GO" id="GO:0031930">
    <property type="term" value="P:mitochondria-nucleus signaling pathway"/>
    <property type="evidence" value="ECO:0007669"/>
    <property type="project" value="TreeGrafter"/>
</dbReference>
<dbReference type="RefSeq" id="XP_056058054.1">
    <property type="nucleotide sequence ID" value="XM_056199623.1"/>
</dbReference>
<organism evidence="3 4">
    <name type="scientific">Akanthomyces muscarius</name>
    <name type="common">Entomopathogenic fungus</name>
    <name type="synonym">Lecanicillium muscarium</name>
    <dbReference type="NCBI Taxonomy" id="2231603"/>
    <lineage>
        <taxon>Eukaryota</taxon>
        <taxon>Fungi</taxon>
        <taxon>Dikarya</taxon>
        <taxon>Ascomycota</taxon>
        <taxon>Pezizomycotina</taxon>
        <taxon>Sordariomycetes</taxon>
        <taxon>Hypocreomycetidae</taxon>
        <taxon>Hypocreales</taxon>
        <taxon>Cordycipitaceae</taxon>
        <taxon>Akanthomyces</taxon>
    </lineage>
</organism>
<dbReference type="GO" id="GO:0006808">
    <property type="term" value="P:regulation of nitrogen utilization"/>
    <property type="evidence" value="ECO:0007669"/>
    <property type="project" value="TreeGrafter"/>
</dbReference>
<evidence type="ECO:0000313" key="3">
    <source>
        <dbReference type="EMBL" id="KAJ4161670.1"/>
    </source>
</evidence>
<evidence type="ECO:0000256" key="1">
    <source>
        <dbReference type="SAM" id="MobiDB-lite"/>
    </source>
</evidence>